<feature type="compositionally biased region" description="Low complexity" evidence="1">
    <location>
        <begin position="205"/>
        <end position="215"/>
    </location>
</feature>
<evidence type="ECO:0000256" key="1">
    <source>
        <dbReference type="SAM" id="MobiDB-lite"/>
    </source>
</evidence>
<evidence type="ECO:0000313" key="2">
    <source>
        <dbReference type="EMBL" id="KAG0718341.1"/>
    </source>
</evidence>
<accession>A0A8J4Y6X0</accession>
<name>A0A8J4Y6X0_CHIOP</name>
<dbReference type="EMBL" id="JACEEZ010016204">
    <property type="protein sequence ID" value="KAG0718341.1"/>
    <property type="molecule type" value="Genomic_DNA"/>
</dbReference>
<keyword evidence="3" id="KW-1185">Reference proteome</keyword>
<gene>
    <name evidence="2" type="primary">FAM177A1_1</name>
    <name evidence="2" type="ORF">GWK47_052580</name>
</gene>
<dbReference type="AlphaFoldDB" id="A0A8J4Y6X0"/>
<organism evidence="2 3">
    <name type="scientific">Chionoecetes opilio</name>
    <name type="common">Atlantic snow crab</name>
    <name type="synonym">Cancer opilio</name>
    <dbReference type="NCBI Taxonomy" id="41210"/>
    <lineage>
        <taxon>Eukaryota</taxon>
        <taxon>Metazoa</taxon>
        <taxon>Ecdysozoa</taxon>
        <taxon>Arthropoda</taxon>
        <taxon>Crustacea</taxon>
        <taxon>Multicrustacea</taxon>
        <taxon>Malacostraca</taxon>
        <taxon>Eumalacostraca</taxon>
        <taxon>Eucarida</taxon>
        <taxon>Decapoda</taxon>
        <taxon>Pleocyemata</taxon>
        <taxon>Brachyura</taxon>
        <taxon>Eubrachyura</taxon>
        <taxon>Majoidea</taxon>
        <taxon>Majidae</taxon>
        <taxon>Chionoecetes</taxon>
    </lineage>
</organism>
<dbReference type="OrthoDB" id="45963at2759"/>
<dbReference type="Proteomes" id="UP000770661">
    <property type="component" value="Unassembled WGS sequence"/>
</dbReference>
<proteinExistence type="predicted"/>
<reference evidence="2" key="1">
    <citation type="submission" date="2020-07" db="EMBL/GenBank/DDBJ databases">
        <title>The High-quality genome of the commercially important snow crab, Chionoecetes opilio.</title>
        <authorList>
            <person name="Jeong J.-H."/>
            <person name="Ryu S."/>
        </authorList>
    </citation>
    <scope>NUCLEOTIDE SEQUENCE</scope>
    <source>
        <strain evidence="2">MADBK_172401_WGS</strain>
        <tissue evidence="2">Digestive gland</tissue>
    </source>
</reference>
<sequence>MAVAPGEIHMAELCVPSDSKEQENLAQAEDGRCRSQKKPRRILHFSDGVMEEYSSEEEEDVEVEERKKLNAAPMTVADPKAMKWGPWFYYWMLYSGGSAVSFCDHVGEGLANALGITSPKYQYELDEYNATMEQEEAEKEAEAAQMAGWTSTDAVEDSDGIKHKIVDSSVLQETPQPQPQVNQPEIQLALMKNPQATEVSESDLEPSLSEPPSSPFSFTTRLKYWMAEVHTDKGKELSTWV</sequence>
<protein>
    <submittedName>
        <fullName evidence="2">Protein FAM177A1</fullName>
    </submittedName>
</protein>
<feature type="region of interest" description="Disordered" evidence="1">
    <location>
        <begin position="194"/>
        <end position="215"/>
    </location>
</feature>
<evidence type="ECO:0000313" key="3">
    <source>
        <dbReference type="Proteomes" id="UP000770661"/>
    </source>
</evidence>
<comment type="caution">
    <text evidence="2">The sequence shown here is derived from an EMBL/GenBank/DDBJ whole genome shotgun (WGS) entry which is preliminary data.</text>
</comment>
<dbReference type="Pfam" id="PF14774">
    <property type="entry name" value="FAM177"/>
    <property type="match status" value="1"/>
</dbReference>
<dbReference type="InterPro" id="IPR028260">
    <property type="entry name" value="FAM177"/>
</dbReference>
<dbReference type="PANTHER" id="PTHR31206">
    <property type="entry name" value="LP10445P"/>
    <property type="match status" value="1"/>
</dbReference>
<dbReference type="PANTHER" id="PTHR31206:SF1">
    <property type="entry name" value="LP10445P"/>
    <property type="match status" value="1"/>
</dbReference>